<dbReference type="EMBL" id="BAAADV010000001">
    <property type="protein sequence ID" value="GAA0665485.1"/>
    <property type="molecule type" value="Genomic_DNA"/>
</dbReference>
<accession>A0AAV3T6P6</accession>
<organism evidence="3 4">
    <name type="scientific">Natronoarchaeum mannanilyticum</name>
    <dbReference type="NCBI Taxonomy" id="926360"/>
    <lineage>
        <taxon>Archaea</taxon>
        <taxon>Methanobacteriati</taxon>
        <taxon>Methanobacteriota</taxon>
        <taxon>Stenosarchaea group</taxon>
        <taxon>Halobacteria</taxon>
        <taxon>Halobacteriales</taxon>
        <taxon>Natronoarchaeaceae</taxon>
    </lineage>
</organism>
<feature type="transmembrane region" description="Helical" evidence="2">
    <location>
        <begin position="6"/>
        <end position="25"/>
    </location>
</feature>
<protein>
    <submittedName>
        <fullName evidence="3">Uncharacterized protein</fullName>
    </submittedName>
</protein>
<name>A0AAV3T6P6_9EURY</name>
<evidence type="ECO:0000256" key="2">
    <source>
        <dbReference type="SAM" id="Phobius"/>
    </source>
</evidence>
<keyword evidence="2" id="KW-0472">Membrane</keyword>
<dbReference type="InterPro" id="IPR058318">
    <property type="entry name" value="DUF8005"/>
</dbReference>
<keyword evidence="2" id="KW-0812">Transmembrane</keyword>
<feature type="compositionally biased region" description="Basic and acidic residues" evidence="1">
    <location>
        <begin position="54"/>
        <end position="67"/>
    </location>
</feature>
<reference evidence="3 4" key="1">
    <citation type="journal article" date="2019" name="Int. J. Syst. Evol. Microbiol.">
        <title>The Global Catalogue of Microorganisms (GCM) 10K type strain sequencing project: providing services to taxonomists for standard genome sequencing and annotation.</title>
        <authorList>
            <consortium name="The Broad Institute Genomics Platform"/>
            <consortium name="The Broad Institute Genome Sequencing Center for Infectious Disease"/>
            <person name="Wu L."/>
            <person name="Ma J."/>
        </authorList>
    </citation>
    <scope>NUCLEOTIDE SEQUENCE [LARGE SCALE GENOMIC DNA]</scope>
    <source>
        <strain evidence="3 4">JCM 16328</strain>
    </source>
</reference>
<gene>
    <name evidence="3" type="ORF">GCM10009020_08180</name>
</gene>
<dbReference type="AlphaFoldDB" id="A0AAV3T6P6"/>
<dbReference type="RefSeq" id="WP_343772605.1">
    <property type="nucleotide sequence ID" value="NZ_BAAADV010000001.1"/>
</dbReference>
<dbReference type="Proteomes" id="UP001500420">
    <property type="component" value="Unassembled WGS sequence"/>
</dbReference>
<evidence type="ECO:0000313" key="3">
    <source>
        <dbReference type="EMBL" id="GAA0665485.1"/>
    </source>
</evidence>
<dbReference type="Pfam" id="PF26027">
    <property type="entry name" value="DUF8005"/>
    <property type="match status" value="1"/>
</dbReference>
<evidence type="ECO:0000256" key="1">
    <source>
        <dbReference type="SAM" id="MobiDB-lite"/>
    </source>
</evidence>
<proteinExistence type="predicted"/>
<keyword evidence="2" id="KW-1133">Transmembrane helix</keyword>
<keyword evidence="4" id="KW-1185">Reference proteome</keyword>
<evidence type="ECO:0000313" key="4">
    <source>
        <dbReference type="Proteomes" id="UP001500420"/>
    </source>
</evidence>
<sequence>MVSTVALVYFGGMAVLFFFWIYGIVSFGLDLKNKIIPGARQYLRGRRKLKEKRKREQEQEEREQQLY</sequence>
<feature type="region of interest" description="Disordered" evidence="1">
    <location>
        <begin position="48"/>
        <end position="67"/>
    </location>
</feature>
<comment type="caution">
    <text evidence="3">The sequence shown here is derived from an EMBL/GenBank/DDBJ whole genome shotgun (WGS) entry which is preliminary data.</text>
</comment>